<evidence type="ECO:0000313" key="3">
    <source>
        <dbReference type="Proteomes" id="UP000235943"/>
    </source>
</evidence>
<dbReference type="Proteomes" id="UP000235943">
    <property type="component" value="Unassembled WGS sequence"/>
</dbReference>
<protein>
    <recommendedName>
        <fullName evidence="4">Secreted protein</fullName>
    </recommendedName>
</protein>
<gene>
    <name evidence="2" type="ORF">C1J00_04980</name>
</gene>
<dbReference type="EMBL" id="POUC01000020">
    <property type="protein sequence ID" value="PNG23243.1"/>
    <property type="molecule type" value="Genomic_DNA"/>
</dbReference>
<dbReference type="InterPro" id="IPR006311">
    <property type="entry name" value="TAT_signal"/>
</dbReference>
<accession>A0A2N8TW83</accession>
<dbReference type="PROSITE" id="PS51318">
    <property type="entry name" value="TAT"/>
    <property type="match status" value="1"/>
</dbReference>
<organism evidence="2 3">
    <name type="scientific">Streptomyces cahuitamycinicus</name>
    <dbReference type="NCBI Taxonomy" id="2070367"/>
    <lineage>
        <taxon>Bacteria</taxon>
        <taxon>Bacillati</taxon>
        <taxon>Actinomycetota</taxon>
        <taxon>Actinomycetes</taxon>
        <taxon>Kitasatosporales</taxon>
        <taxon>Streptomycetaceae</taxon>
        <taxon>Streptomyces</taxon>
    </lineage>
</organism>
<sequence>MPKPLRMSRRTWVAAWAVLCVAAIAATAALNASPAPDPQPEKPVSAECAEYIADIETQLAKAKVEGNDDDGVLAFTRTRVGADDCSDEVLDHFSGDR</sequence>
<feature type="signal peptide" evidence="1">
    <location>
        <begin position="1"/>
        <end position="28"/>
    </location>
</feature>
<keyword evidence="3" id="KW-1185">Reference proteome</keyword>
<dbReference type="AlphaFoldDB" id="A0A2N8TW83"/>
<feature type="chain" id="PRO_5039312589" description="Secreted protein" evidence="1">
    <location>
        <begin position="29"/>
        <end position="97"/>
    </location>
</feature>
<dbReference type="RefSeq" id="WP_102907802.1">
    <property type="nucleotide sequence ID" value="NZ_POUC01000020.1"/>
</dbReference>
<keyword evidence="1" id="KW-0732">Signal</keyword>
<comment type="caution">
    <text evidence="2">The sequence shown here is derived from an EMBL/GenBank/DDBJ whole genome shotgun (WGS) entry which is preliminary data.</text>
</comment>
<dbReference type="OrthoDB" id="4244729at2"/>
<proteinExistence type="predicted"/>
<evidence type="ECO:0000313" key="2">
    <source>
        <dbReference type="EMBL" id="PNG23243.1"/>
    </source>
</evidence>
<evidence type="ECO:0000256" key="1">
    <source>
        <dbReference type="SAM" id="SignalP"/>
    </source>
</evidence>
<name>A0A2N8TW83_9ACTN</name>
<reference evidence="2 3" key="1">
    <citation type="submission" date="2018-01" db="EMBL/GenBank/DDBJ databases">
        <title>Draft genome sequence of Streptomyces sp. 13K301.</title>
        <authorList>
            <person name="Sahin N."/>
            <person name="Saygin H."/>
            <person name="Ay H."/>
        </authorList>
    </citation>
    <scope>NUCLEOTIDE SEQUENCE [LARGE SCALE GENOMIC DNA]</scope>
    <source>
        <strain evidence="2 3">13K301</strain>
    </source>
</reference>
<evidence type="ECO:0008006" key="4">
    <source>
        <dbReference type="Google" id="ProtNLM"/>
    </source>
</evidence>